<comment type="caution">
    <text evidence="1">The sequence shown here is derived from an EMBL/GenBank/DDBJ whole genome shotgun (WGS) entry which is preliminary data.</text>
</comment>
<keyword evidence="2" id="KW-1185">Reference proteome</keyword>
<reference evidence="1" key="1">
    <citation type="submission" date="2023-03" db="EMBL/GenBank/DDBJ databases">
        <title>Massive genome expansion in bonnet fungi (Mycena s.s.) driven by repeated elements and novel gene families across ecological guilds.</title>
        <authorList>
            <consortium name="Lawrence Berkeley National Laboratory"/>
            <person name="Harder C.B."/>
            <person name="Miyauchi S."/>
            <person name="Viragh M."/>
            <person name="Kuo A."/>
            <person name="Thoen E."/>
            <person name="Andreopoulos B."/>
            <person name="Lu D."/>
            <person name="Skrede I."/>
            <person name="Drula E."/>
            <person name="Henrissat B."/>
            <person name="Morin E."/>
            <person name="Kohler A."/>
            <person name="Barry K."/>
            <person name="LaButti K."/>
            <person name="Morin E."/>
            <person name="Salamov A."/>
            <person name="Lipzen A."/>
            <person name="Mereny Z."/>
            <person name="Hegedus B."/>
            <person name="Baldrian P."/>
            <person name="Stursova M."/>
            <person name="Weitz H."/>
            <person name="Taylor A."/>
            <person name="Grigoriev I.V."/>
            <person name="Nagy L.G."/>
            <person name="Martin F."/>
            <person name="Kauserud H."/>
        </authorList>
    </citation>
    <scope>NUCLEOTIDE SEQUENCE</scope>
    <source>
        <strain evidence="1">9144</strain>
    </source>
</reference>
<accession>A0AAD6Y9U5</accession>
<sequence>FLFICPPASLLSSDGTRLQIPERLVYWSFDPNGAQPLTIIDELKFGLPLIAPSLEVVGKKFDASVYTGLHQFYRGKGFDPESLDVARHEGHPLF</sequence>
<feature type="non-terminal residue" evidence="1">
    <location>
        <position position="1"/>
    </location>
</feature>
<feature type="non-terminal residue" evidence="1">
    <location>
        <position position="94"/>
    </location>
</feature>
<organism evidence="1 2">
    <name type="scientific">Mycena pura</name>
    <dbReference type="NCBI Taxonomy" id="153505"/>
    <lineage>
        <taxon>Eukaryota</taxon>
        <taxon>Fungi</taxon>
        <taxon>Dikarya</taxon>
        <taxon>Basidiomycota</taxon>
        <taxon>Agaricomycotina</taxon>
        <taxon>Agaricomycetes</taxon>
        <taxon>Agaricomycetidae</taxon>
        <taxon>Agaricales</taxon>
        <taxon>Marasmiineae</taxon>
        <taxon>Mycenaceae</taxon>
        <taxon>Mycena</taxon>
    </lineage>
</organism>
<evidence type="ECO:0000313" key="2">
    <source>
        <dbReference type="Proteomes" id="UP001219525"/>
    </source>
</evidence>
<proteinExistence type="predicted"/>
<dbReference type="Proteomes" id="UP001219525">
    <property type="component" value="Unassembled WGS sequence"/>
</dbReference>
<dbReference type="AlphaFoldDB" id="A0AAD6Y9U5"/>
<gene>
    <name evidence="1" type="ORF">GGX14DRAFT_331468</name>
</gene>
<dbReference type="EMBL" id="JARJCW010000031">
    <property type="protein sequence ID" value="KAJ7209207.1"/>
    <property type="molecule type" value="Genomic_DNA"/>
</dbReference>
<evidence type="ECO:0000313" key="1">
    <source>
        <dbReference type="EMBL" id="KAJ7209207.1"/>
    </source>
</evidence>
<name>A0AAD6Y9U5_9AGAR</name>
<protein>
    <submittedName>
        <fullName evidence="1">Uncharacterized protein</fullName>
    </submittedName>
</protein>